<name>A0AAF5Q5D2_WUCBA</name>
<sequence>MCKEDPQERIHAFEIVSKLGKIGENVESLKSLWAITIESFQGLEIRYTHYNITEDCLSWVTE</sequence>
<dbReference type="Proteomes" id="UP000093561">
    <property type="component" value="Unassembled WGS sequence"/>
</dbReference>
<evidence type="ECO:0000313" key="1">
    <source>
        <dbReference type="Proteomes" id="UP000093561"/>
    </source>
</evidence>
<proteinExistence type="predicted"/>
<dbReference type="AlphaFoldDB" id="A0AAF5Q5D2"/>
<organism evidence="1 2">
    <name type="scientific">Wuchereria bancrofti</name>
    <dbReference type="NCBI Taxonomy" id="6293"/>
    <lineage>
        <taxon>Eukaryota</taxon>
        <taxon>Metazoa</taxon>
        <taxon>Ecdysozoa</taxon>
        <taxon>Nematoda</taxon>
        <taxon>Chromadorea</taxon>
        <taxon>Rhabditida</taxon>
        <taxon>Spirurina</taxon>
        <taxon>Spiruromorpha</taxon>
        <taxon>Filarioidea</taxon>
        <taxon>Onchocercidae</taxon>
        <taxon>Wuchereria</taxon>
    </lineage>
</organism>
<reference evidence="1" key="2">
    <citation type="journal article" date="2016" name="Mol. Ecol.">
        <title>Population genomics of the filarial nematode parasite Wuchereria bancrofti from mosquitoes.</title>
        <authorList>
            <person name="Small S.T."/>
            <person name="Reimer L.J."/>
            <person name="Tisch D.J."/>
            <person name="King C.L."/>
            <person name="Christensen B.M."/>
            <person name="Siba P.M."/>
            <person name="Kazura J.W."/>
            <person name="Serre D."/>
            <person name="Zimmerman P.A."/>
        </authorList>
    </citation>
    <scope>NUCLEOTIDE SEQUENCE</scope>
    <source>
        <strain evidence="1">pt0022</strain>
    </source>
</reference>
<evidence type="ECO:0000313" key="2">
    <source>
        <dbReference type="WBParaSite" id="mrna-Wban_10778"/>
    </source>
</evidence>
<protein>
    <submittedName>
        <fullName evidence="2">Uncharacterized protein</fullName>
    </submittedName>
</protein>
<reference evidence="1" key="1">
    <citation type="submission" date="2015-03" db="EMBL/GenBank/DDBJ databases">
        <title>Wuchereria bancrofti Genome Sequencing Papua New Guinea Strain.</title>
        <authorList>
            <person name="Small S.T."/>
            <person name="Serre D."/>
            <person name="Zimmerman P.A."/>
        </authorList>
    </citation>
    <scope>NUCLEOTIDE SEQUENCE [LARGE SCALE GENOMIC DNA]</scope>
    <source>
        <strain evidence="1">pt0022</strain>
    </source>
</reference>
<accession>A0AAF5Q5D2</accession>
<reference evidence="2" key="3">
    <citation type="submission" date="2024-02" db="UniProtKB">
        <authorList>
            <consortium name="WormBaseParasite"/>
        </authorList>
    </citation>
    <scope>IDENTIFICATION</scope>
    <source>
        <strain evidence="2">pt0022</strain>
    </source>
</reference>
<dbReference type="WBParaSite" id="mrna-Wban_10778">
    <property type="protein sequence ID" value="mrna-Wban_10778"/>
    <property type="gene ID" value="Wban_10778"/>
</dbReference>